<feature type="compositionally biased region" description="Basic and acidic residues" evidence="14">
    <location>
        <begin position="500"/>
        <end position="510"/>
    </location>
</feature>
<evidence type="ECO:0000256" key="6">
    <source>
        <dbReference type="ARBA" id="ARBA00022737"/>
    </source>
</evidence>
<keyword evidence="16" id="KW-1185">Reference proteome</keyword>
<evidence type="ECO:0000256" key="3">
    <source>
        <dbReference type="ARBA" id="ARBA00022490"/>
    </source>
</evidence>
<dbReference type="FunFam" id="3.30.160.60:FF:002187">
    <property type="entry name" value="RE1-silencing transcription factor"/>
    <property type="match status" value="1"/>
</dbReference>
<dbReference type="GO" id="GO:0005737">
    <property type="term" value="C:cytoplasm"/>
    <property type="evidence" value="ECO:0007669"/>
    <property type="project" value="UniProtKB-SubCell"/>
</dbReference>
<feature type="domain" description="C2H2-type" evidence="15">
    <location>
        <begin position="333"/>
        <end position="361"/>
    </location>
</feature>
<feature type="domain" description="C2H2-type" evidence="15">
    <location>
        <begin position="1107"/>
        <end position="1129"/>
    </location>
</feature>
<dbReference type="InParanoid" id="A0A6P8NKI0"/>
<dbReference type="InterPro" id="IPR036236">
    <property type="entry name" value="Znf_C2H2_sf"/>
</dbReference>
<dbReference type="FunFam" id="3.30.160.60:FF:000952">
    <property type="entry name" value="RE1-silencing transcription factor B"/>
    <property type="match status" value="1"/>
</dbReference>
<dbReference type="RefSeq" id="XP_033771079.1">
    <property type="nucleotide sequence ID" value="XM_033915188.1"/>
</dbReference>
<evidence type="ECO:0000313" key="16">
    <source>
        <dbReference type="Proteomes" id="UP000515159"/>
    </source>
</evidence>
<feature type="region of interest" description="Disordered" evidence="14">
    <location>
        <begin position="680"/>
        <end position="838"/>
    </location>
</feature>
<feature type="region of interest" description="Disordered" evidence="14">
    <location>
        <begin position="1049"/>
        <end position="1080"/>
    </location>
</feature>
<dbReference type="InterPro" id="IPR013087">
    <property type="entry name" value="Znf_C2H2_type"/>
</dbReference>
<proteinExistence type="predicted"/>
<feature type="compositionally biased region" description="Basic and acidic residues" evidence="14">
    <location>
        <begin position="113"/>
        <end position="122"/>
    </location>
</feature>
<reference evidence="17" key="1">
    <citation type="submission" date="2025-08" db="UniProtKB">
        <authorList>
            <consortium name="RefSeq"/>
        </authorList>
    </citation>
    <scope>IDENTIFICATION</scope>
</reference>
<feature type="domain" description="C2H2-type" evidence="15">
    <location>
        <begin position="305"/>
        <end position="332"/>
    </location>
</feature>
<feature type="domain" description="C2H2-type" evidence="15">
    <location>
        <begin position="160"/>
        <end position="187"/>
    </location>
</feature>
<keyword evidence="11" id="KW-0539">Nucleus</keyword>
<dbReference type="PROSITE" id="PS50157">
    <property type="entry name" value="ZINC_FINGER_C2H2_2"/>
    <property type="match status" value="6"/>
</dbReference>
<protein>
    <submittedName>
        <fullName evidence="17">RE1-silencing transcription factor</fullName>
    </submittedName>
</protein>
<evidence type="ECO:0000256" key="1">
    <source>
        <dbReference type="ARBA" id="ARBA00004123"/>
    </source>
</evidence>
<evidence type="ECO:0000256" key="5">
    <source>
        <dbReference type="ARBA" id="ARBA00022723"/>
    </source>
</evidence>
<evidence type="ECO:0000256" key="14">
    <source>
        <dbReference type="SAM" id="MobiDB-lite"/>
    </source>
</evidence>
<organism evidence="16 17">
    <name type="scientific">Geotrypetes seraphini</name>
    <name type="common">Gaboon caecilian</name>
    <name type="synonym">Caecilia seraphini</name>
    <dbReference type="NCBI Taxonomy" id="260995"/>
    <lineage>
        <taxon>Eukaryota</taxon>
        <taxon>Metazoa</taxon>
        <taxon>Chordata</taxon>
        <taxon>Craniata</taxon>
        <taxon>Vertebrata</taxon>
        <taxon>Euteleostomi</taxon>
        <taxon>Amphibia</taxon>
        <taxon>Gymnophiona</taxon>
        <taxon>Geotrypetes</taxon>
    </lineage>
</organism>
<evidence type="ECO:0000256" key="11">
    <source>
        <dbReference type="ARBA" id="ARBA00023242"/>
    </source>
</evidence>
<comment type="subcellular location">
    <subcellularLocation>
        <location evidence="2">Cytoplasm</location>
    </subcellularLocation>
    <subcellularLocation>
        <location evidence="1">Nucleus</location>
    </subcellularLocation>
</comment>
<keyword evidence="5" id="KW-0479">Metal-binding</keyword>
<dbReference type="GO" id="GO:0008270">
    <property type="term" value="F:zinc ion binding"/>
    <property type="evidence" value="ECO:0007669"/>
    <property type="project" value="UniProtKB-KW"/>
</dbReference>
<comment type="function">
    <text evidence="12">Transcriptional repressor which binds neuron-restrictive silencer element (NRSE) and represses neuronal gene transcription in non-neuronal cells. Plays a role in the early development of the nervous system and is required for proper patterning of the neuroectoderm during gastrulation. This involves the correct speciation of the neuroepithelial domain and adequate development of the non-neural ectoderm.</text>
</comment>
<dbReference type="Pfam" id="PF24540">
    <property type="entry name" value="zf-C2H2_REST"/>
    <property type="match status" value="1"/>
</dbReference>
<dbReference type="InterPro" id="IPR050688">
    <property type="entry name" value="Zinc_finger/UBP_domain"/>
</dbReference>
<keyword evidence="9" id="KW-0805">Transcription regulation</keyword>
<keyword evidence="10" id="KW-0804">Transcription</keyword>
<feature type="region of interest" description="Disordered" evidence="14">
    <location>
        <begin position="1012"/>
        <end position="1033"/>
    </location>
</feature>
<dbReference type="GeneID" id="117345995"/>
<evidence type="ECO:0000256" key="9">
    <source>
        <dbReference type="ARBA" id="ARBA00023015"/>
    </source>
</evidence>
<sequence length="1144" mass="128191">MATQILGQPGGSTLFPGNSNMGMALTNDMYGFHDISKAELVAPQLIMLANVALNGEVGGSNCDYQAGEERQMAELTTVGYRSLLDSKEEDLESSVESDSDGFEYMEWDLSEAPKGEAQKEVTETFQSPSNCNPEQDVPVEDSGTPESADDKSKGLKSKPFRCKPCQYEAESEKEFVHHIKVHSAKKFIVGEDAEKQSQIKESDICTAEEADFSKGPIRCNRCGYNTNRYDHYLAHLKHHNKAGESERVYKCTICTYTTVSEYHWKKHLRNHFPRKVYTCSQCSYFSDRKNNYIQHIRTHTGERPYLCSMCPYSSSQKTHLTRHMRTHSGEKPFKCEQCSYVAANQHEVTRHARQVHNGPKPLTCPHCEYKTADRSNFKKHVELHVNPRQFLCPVCDYAASKKCNLQYHIKSRHPDCSDITMDVSKVKLRTKKCEADFSDSAAGEKPDTEHTKFKGEAEEKKERTVKVENKESSKDKKTSTGACMGQVTTRSQKATPEPKNVVDEKNEKSMVKFSKRKGVKRKAETEPSSVKQDFADDKYVTKKKMKLEHKARDCQEIQKEHIKRKASKKQKSCLKKGRKKKVLRNKYKKKIKKLGAQEKGKEKLIPEKPVMVKEDNNRMLDCSDDNWHKESESTDVASMTEESIFHVVNAGRSKKNELPTQKAVEVEVEVQKLPAEVEQTKTGYISEYQGPSSGPKELSSKQIPTVLADIEVLGRHPGDSMEIPDKHPADPVETPLEYPTDPLEVSHEHPTDPVEAPHDHPADPVDVPQEYPADPVEAPHEHPADPVEAPDKHPADPVEVPDKHPTDPMEAPHEHPADPVEAPDKHPADPMEVPDKHPADPVEAFERYMADSVGAPDEHLANSVEKSDEHPADPVEAPDRCTANLVEVPDEHPADHMEAPDGCTADLVETPYEYPADPMEAPDGCTADLVKAPDKHHADPMEAPDGCTADLVDAPDGYSANPVEVQDSHPVDPLEMVDGCPKGLSYEDHQKDSIHKTFEIPEMANQKLIEDQSNTDTPTEQKTQQQCQQNPKKAVFVHPQGNAAVAESVEMDEDEGIHSHDGSDISDNISERSDDSGLNSAQSIPEIVESKAAVPQSAKSKVTVERFMCIFCDRTFRKEGEYSKHLNRHLVNVYYLEKAAQGQE</sequence>
<keyword evidence="6" id="KW-0677">Repeat</keyword>
<evidence type="ECO:0000256" key="10">
    <source>
        <dbReference type="ARBA" id="ARBA00023163"/>
    </source>
</evidence>
<dbReference type="CTD" id="5978"/>
<dbReference type="GO" id="GO:0045944">
    <property type="term" value="P:positive regulation of transcription by RNA polymerase II"/>
    <property type="evidence" value="ECO:0007669"/>
    <property type="project" value="TreeGrafter"/>
</dbReference>
<dbReference type="InterPro" id="IPR057281">
    <property type="entry name" value="Zfn-C2H2_REST"/>
</dbReference>
<dbReference type="SUPFAM" id="SSF57667">
    <property type="entry name" value="beta-beta-alpha zinc fingers"/>
    <property type="match status" value="3"/>
</dbReference>
<dbReference type="SMART" id="SM00355">
    <property type="entry name" value="ZnF_C2H2"/>
    <property type="match status" value="9"/>
</dbReference>
<dbReference type="FunFam" id="3.30.160.60:FF:000805">
    <property type="entry name" value="RE1-silencing transcription factor B"/>
    <property type="match status" value="1"/>
</dbReference>
<evidence type="ECO:0000256" key="12">
    <source>
        <dbReference type="ARBA" id="ARBA00053980"/>
    </source>
</evidence>
<feature type="compositionally biased region" description="Basic and acidic residues" evidence="14">
    <location>
        <begin position="712"/>
        <end position="730"/>
    </location>
</feature>
<evidence type="ECO:0000256" key="4">
    <source>
        <dbReference type="ARBA" id="ARBA00022491"/>
    </source>
</evidence>
<feature type="region of interest" description="Disordered" evidence="14">
    <location>
        <begin position="438"/>
        <end position="531"/>
    </location>
</feature>
<dbReference type="FunFam" id="3.30.160.60:FF:000395">
    <property type="entry name" value="zinc finger protein 513"/>
    <property type="match status" value="1"/>
</dbReference>
<dbReference type="AlphaFoldDB" id="A0A6P8NKI0"/>
<dbReference type="Proteomes" id="UP000515159">
    <property type="component" value="Chromosome 1"/>
</dbReference>
<keyword evidence="8" id="KW-0862">Zinc</keyword>
<dbReference type="PANTHER" id="PTHR24403:SF102">
    <property type="entry name" value="RE1-SILENCING TRANSCRIPTION FACTOR"/>
    <property type="match status" value="1"/>
</dbReference>
<feature type="region of interest" description="Disordered" evidence="14">
    <location>
        <begin position="113"/>
        <end position="157"/>
    </location>
</feature>
<keyword evidence="3" id="KW-0963">Cytoplasm</keyword>
<keyword evidence="7 13" id="KW-0863">Zinc-finger</keyword>
<dbReference type="PROSITE" id="PS00028">
    <property type="entry name" value="ZINC_FINGER_C2H2_1"/>
    <property type="match status" value="1"/>
</dbReference>
<feature type="compositionally biased region" description="Basic and acidic residues" evidence="14">
    <location>
        <begin position="777"/>
        <end position="838"/>
    </location>
</feature>
<dbReference type="Pfam" id="PF00096">
    <property type="entry name" value="zf-C2H2"/>
    <property type="match status" value="1"/>
</dbReference>
<feature type="compositionally biased region" description="Basic residues" evidence="14">
    <location>
        <begin position="561"/>
        <end position="580"/>
    </location>
</feature>
<evidence type="ECO:0000256" key="13">
    <source>
        <dbReference type="PROSITE-ProRule" id="PRU00042"/>
    </source>
</evidence>
<evidence type="ECO:0000256" key="2">
    <source>
        <dbReference type="ARBA" id="ARBA00004496"/>
    </source>
</evidence>
<dbReference type="OrthoDB" id="427030at2759"/>
<evidence type="ECO:0000256" key="7">
    <source>
        <dbReference type="ARBA" id="ARBA00022771"/>
    </source>
</evidence>
<evidence type="ECO:0000259" key="15">
    <source>
        <dbReference type="PROSITE" id="PS50157"/>
    </source>
</evidence>
<name>A0A6P8NKI0_GEOSA</name>
<feature type="region of interest" description="Disordered" evidence="14">
    <location>
        <begin position="559"/>
        <end position="580"/>
    </location>
</feature>
<accession>A0A6P8NKI0</accession>
<feature type="compositionally biased region" description="Basic and acidic residues" evidence="14">
    <location>
        <begin position="1056"/>
        <end position="1075"/>
    </location>
</feature>
<dbReference type="GO" id="GO:0005634">
    <property type="term" value="C:nucleus"/>
    <property type="evidence" value="ECO:0007669"/>
    <property type="project" value="UniProtKB-SubCell"/>
</dbReference>
<dbReference type="FunFam" id="3.30.160.60:FF:000662">
    <property type="entry name" value="RE1-silencing transcription factor A"/>
    <property type="match status" value="1"/>
</dbReference>
<gene>
    <name evidence="17" type="primary">REST</name>
</gene>
<feature type="domain" description="C2H2-type" evidence="15">
    <location>
        <begin position="362"/>
        <end position="389"/>
    </location>
</feature>
<dbReference type="FunCoup" id="A0A6P8NKI0">
    <property type="interactions" value="3800"/>
</dbReference>
<dbReference type="Gene3D" id="3.30.160.60">
    <property type="entry name" value="Classic Zinc Finger"/>
    <property type="match status" value="5"/>
</dbReference>
<evidence type="ECO:0000313" key="17">
    <source>
        <dbReference type="RefSeq" id="XP_033771079.1"/>
    </source>
</evidence>
<keyword evidence="4" id="KW-0678">Repressor</keyword>
<dbReference type="PANTHER" id="PTHR24403">
    <property type="entry name" value="ZINC FINGER PROTEIN"/>
    <property type="match status" value="1"/>
</dbReference>
<dbReference type="KEGG" id="gsh:117345995"/>
<dbReference type="GO" id="GO:0045596">
    <property type="term" value="P:negative regulation of cell differentiation"/>
    <property type="evidence" value="ECO:0007669"/>
    <property type="project" value="UniProtKB-ARBA"/>
</dbReference>
<evidence type="ECO:0000256" key="8">
    <source>
        <dbReference type="ARBA" id="ARBA00022833"/>
    </source>
</evidence>
<feature type="compositionally biased region" description="Basic and acidic residues" evidence="14">
    <location>
        <begin position="442"/>
        <end position="478"/>
    </location>
</feature>
<feature type="compositionally biased region" description="Polar residues" evidence="14">
    <location>
        <begin position="123"/>
        <end position="133"/>
    </location>
</feature>
<feature type="domain" description="C2H2-type" evidence="15">
    <location>
        <begin position="277"/>
        <end position="304"/>
    </location>
</feature>
<feature type="compositionally biased region" description="Basic and acidic residues" evidence="14">
    <location>
        <begin position="744"/>
        <end position="763"/>
    </location>
</feature>
<dbReference type="GO" id="GO:0045664">
    <property type="term" value="P:regulation of neuron differentiation"/>
    <property type="evidence" value="ECO:0007669"/>
    <property type="project" value="UniProtKB-ARBA"/>
</dbReference>
<feature type="compositionally biased region" description="Low complexity" evidence="14">
    <location>
        <begin position="1017"/>
        <end position="1033"/>
    </location>
</feature>